<dbReference type="Proteomes" id="UP000192257">
    <property type="component" value="Unassembled WGS sequence"/>
</dbReference>
<keyword evidence="1" id="KW-0472">Membrane</keyword>
<keyword evidence="1" id="KW-1133">Transmembrane helix</keyword>
<keyword evidence="3" id="KW-1185">Reference proteome</keyword>
<accession>A0A1X0NYG5</accession>
<evidence type="ECO:0000313" key="3">
    <source>
        <dbReference type="Proteomes" id="UP000192257"/>
    </source>
</evidence>
<protein>
    <submittedName>
        <fullName evidence="2">Uncharacterized protein</fullName>
    </submittedName>
</protein>
<evidence type="ECO:0000256" key="1">
    <source>
        <dbReference type="SAM" id="Phobius"/>
    </source>
</evidence>
<comment type="caution">
    <text evidence="2">The sequence shown here is derived from an EMBL/GenBank/DDBJ whole genome shotgun (WGS) entry which is preliminary data.</text>
</comment>
<sequence length="441" mass="51654">MNILGDVFRQTFPRRLRFDKASQILHAEMFMLARRHKHRKYIPKQEIYDVLSRYEPLPYSPWLQYPVLRHIFFIRQINGIRCLFGKPSWLINRAVDEEFCLIKKWMETQEKELSKNVKGGRLGDFVRRERFVTEVLEPFHVATMYQRVARFGIFLVIALLLLLFISVNVDAVVYYYLVYWCGMRRGEVLEWFRGITERHMVAEVPPAYKSLLPPPCVLRTADSGRERYDLKITEFVSPNEKIIILAMPFPQIGEKTFFTSLGEKVAQCDAVMMEGVPFDYIDKIAPAALFPLRDDTFPALGVHHRFLDILRSKQEPPFLYPAGSQLGWKAYYMQFFIPFEARCVYWPTLFSASKGEARVGWGRLRELIEQVAARQLNDDDKNGSLETGPYVICLPWTVNQIVNMEASLVKYGFRLGRVFAVKWMDCDHMGEHFCQYYGITD</sequence>
<organism evidence="2 3">
    <name type="scientific">Trypanosoma theileri</name>
    <dbReference type="NCBI Taxonomy" id="67003"/>
    <lineage>
        <taxon>Eukaryota</taxon>
        <taxon>Discoba</taxon>
        <taxon>Euglenozoa</taxon>
        <taxon>Kinetoplastea</taxon>
        <taxon>Metakinetoplastina</taxon>
        <taxon>Trypanosomatida</taxon>
        <taxon>Trypanosomatidae</taxon>
        <taxon>Trypanosoma</taxon>
    </lineage>
</organism>
<dbReference type="AlphaFoldDB" id="A0A1X0NYG5"/>
<gene>
    <name evidence="2" type="ORF">TM35_000111120</name>
</gene>
<name>A0A1X0NYG5_9TRYP</name>
<dbReference type="GeneID" id="39984601"/>
<reference evidence="2 3" key="1">
    <citation type="submission" date="2017-03" db="EMBL/GenBank/DDBJ databases">
        <title>An alternative strategy for trypanosome survival in the mammalian bloodstream revealed through genome and transcriptome analysis of the ubiquitous bovine parasite Trypanosoma (Megatrypanum) theileri.</title>
        <authorList>
            <person name="Kelly S."/>
            <person name="Ivens A."/>
            <person name="Mott A."/>
            <person name="O'Neill E."/>
            <person name="Emms D."/>
            <person name="Macleod O."/>
            <person name="Voorheis P."/>
            <person name="Matthews J."/>
            <person name="Matthews K."/>
            <person name="Carrington M."/>
        </authorList>
    </citation>
    <scope>NUCLEOTIDE SEQUENCE [LARGE SCALE GENOMIC DNA]</scope>
    <source>
        <strain evidence="2">Edinburgh</strain>
    </source>
</reference>
<dbReference type="RefSeq" id="XP_028883644.1">
    <property type="nucleotide sequence ID" value="XM_029024821.1"/>
</dbReference>
<proteinExistence type="predicted"/>
<dbReference type="VEuPathDB" id="TriTrypDB:TM35_000111120"/>
<feature type="transmembrane region" description="Helical" evidence="1">
    <location>
        <begin position="153"/>
        <end position="177"/>
    </location>
</feature>
<dbReference type="OrthoDB" id="275850at2759"/>
<dbReference type="EMBL" id="NBCO01000011">
    <property type="protein sequence ID" value="ORC89578.1"/>
    <property type="molecule type" value="Genomic_DNA"/>
</dbReference>
<evidence type="ECO:0000313" key="2">
    <source>
        <dbReference type="EMBL" id="ORC89578.1"/>
    </source>
</evidence>
<keyword evidence="1" id="KW-0812">Transmembrane</keyword>